<dbReference type="SUPFAM" id="SSF46689">
    <property type="entry name" value="Homeodomain-like"/>
    <property type="match status" value="1"/>
</dbReference>
<dbReference type="AlphaFoldDB" id="A0A1X7A9W5"/>
<keyword evidence="3" id="KW-0804">Transcription</keyword>
<dbReference type="EMBL" id="FWFX01000026">
    <property type="protein sequence ID" value="SLN73927.1"/>
    <property type="molecule type" value="Genomic_DNA"/>
</dbReference>
<organism evidence="6 7">
    <name type="scientific">Roseovarius albus</name>
    <dbReference type="NCBI Taxonomy" id="1247867"/>
    <lineage>
        <taxon>Bacteria</taxon>
        <taxon>Pseudomonadati</taxon>
        <taxon>Pseudomonadota</taxon>
        <taxon>Alphaproteobacteria</taxon>
        <taxon>Rhodobacterales</taxon>
        <taxon>Roseobacteraceae</taxon>
        <taxon>Roseovarius</taxon>
    </lineage>
</organism>
<dbReference type="Proteomes" id="UP000193061">
    <property type="component" value="Unassembled WGS sequence"/>
</dbReference>
<dbReference type="RefSeq" id="WP_085807824.1">
    <property type="nucleotide sequence ID" value="NZ_FWFX01000026.1"/>
</dbReference>
<dbReference type="PRINTS" id="PR00455">
    <property type="entry name" value="HTHTETR"/>
</dbReference>
<dbReference type="InterPro" id="IPR009057">
    <property type="entry name" value="Homeodomain-like_sf"/>
</dbReference>
<dbReference type="PROSITE" id="PS50977">
    <property type="entry name" value="HTH_TETR_2"/>
    <property type="match status" value="1"/>
</dbReference>
<gene>
    <name evidence="6" type="ORF">ROA7450_04186</name>
</gene>
<evidence type="ECO:0000313" key="7">
    <source>
        <dbReference type="Proteomes" id="UP000193061"/>
    </source>
</evidence>
<dbReference type="GO" id="GO:0000976">
    <property type="term" value="F:transcription cis-regulatory region binding"/>
    <property type="evidence" value="ECO:0007669"/>
    <property type="project" value="TreeGrafter"/>
</dbReference>
<sequence length="205" mass="22860">MNKNELKQSASDEPLSAKGQMILEAALKLLIETGDAGLTMRKLAESAGMRLSNVQYYFKTRDDVLTAMITRYFDDCTQDLVRLTQESEAATPRERVLFLIRAGLAHGQDISDMCRSFREIWAISSRNAIIDTCLMDYYRGFANVLADFALPQGIDERSRARMKSLLVPYFEGYSITARSLPLGAADTAEMLTDLAMSVTSQSEST</sequence>
<evidence type="ECO:0000259" key="5">
    <source>
        <dbReference type="PROSITE" id="PS50977"/>
    </source>
</evidence>
<evidence type="ECO:0000256" key="1">
    <source>
        <dbReference type="ARBA" id="ARBA00023015"/>
    </source>
</evidence>
<feature type="DNA-binding region" description="H-T-H motif" evidence="4">
    <location>
        <begin position="39"/>
        <end position="58"/>
    </location>
</feature>
<dbReference type="InterPro" id="IPR001647">
    <property type="entry name" value="HTH_TetR"/>
</dbReference>
<dbReference type="GO" id="GO:0003700">
    <property type="term" value="F:DNA-binding transcription factor activity"/>
    <property type="evidence" value="ECO:0007669"/>
    <property type="project" value="TreeGrafter"/>
</dbReference>
<dbReference type="Pfam" id="PF00440">
    <property type="entry name" value="TetR_N"/>
    <property type="match status" value="1"/>
</dbReference>
<dbReference type="PANTHER" id="PTHR30055">
    <property type="entry name" value="HTH-TYPE TRANSCRIPTIONAL REGULATOR RUTR"/>
    <property type="match status" value="1"/>
</dbReference>
<dbReference type="InterPro" id="IPR050109">
    <property type="entry name" value="HTH-type_TetR-like_transc_reg"/>
</dbReference>
<evidence type="ECO:0000313" key="6">
    <source>
        <dbReference type="EMBL" id="SLN73927.1"/>
    </source>
</evidence>
<evidence type="ECO:0000256" key="4">
    <source>
        <dbReference type="PROSITE-ProRule" id="PRU00335"/>
    </source>
</evidence>
<dbReference type="PANTHER" id="PTHR30055:SF234">
    <property type="entry name" value="HTH-TYPE TRANSCRIPTIONAL REGULATOR BETI"/>
    <property type="match status" value="1"/>
</dbReference>
<accession>A0A1X7A9W5</accession>
<evidence type="ECO:0000256" key="3">
    <source>
        <dbReference type="ARBA" id="ARBA00023163"/>
    </source>
</evidence>
<name>A0A1X7A9W5_9RHOB</name>
<dbReference type="OrthoDB" id="8478851at2"/>
<protein>
    <submittedName>
        <fullName evidence="6">Transcriptional regulator BetI</fullName>
    </submittedName>
</protein>
<keyword evidence="7" id="KW-1185">Reference proteome</keyword>
<feature type="domain" description="HTH tetR-type" evidence="5">
    <location>
        <begin position="16"/>
        <end position="76"/>
    </location>
</feature>
<evidence type="ECO:0000256" key="2">
    <source>
        <dbReference type="ARBA" id="ARBA00023125"/>
    </source>
</evidence>
<keyword evidence="1" id="KW-0805">Transcription regulation</keyword>
<keyword evidence="2 4" id="KW-0238">DNA-binding</keyword>
<dbReference type="Gene3D" id="1.10.357.10">
    <property type="entry name" value="Tetracycline Repressor, domain 2"/>
    <property type="match status" value="1"/>
</dbReference>
<proteinExistence type="predicted"/>
<reference evidence="6 7" key="1">
    <citation type="submission" date="2017-03" db="EMBL/GenBank/DDBJ databases">
        <authorList>
            <person name="Afonso C.L."/>
            <person name="Miller P.J."/>
            <person name="Scott M.A."/>
            <person name="Spackman E."/>
            <person name="Goraichik I."/>
            <person name="Dimitrov K.M."/>
            <person name="Suarez D.L."/>
            <person name="Swayne D.E."/>
        </authorList>
    </citation>
    <scope>NUCLEOTIDE SEQUENCE [LARGE SCALE GENOMIC DNA]</scope>
    <source>
        <strain evidence="6 7">CECT 7450</strain>
    </source>
</reference>